<proteinExistence type="predicted"/>
<name>A0A3M8L3C7_9MICO</name>
<dbReference type="InterPro" id="IPR011004">
    <property type="entry name" value="Trimer_LpxA-like_sf"/>
</dbReference>
<accession>A0A3M8L3C7</accession>
<feature type="transmembrane region" description="Helical" evidence="1">
    <location>
        <begin position="12"/>
        <end position="38"/>
    </location>
</feature>
<dbReference type="Proteomes" id="UP000279859">
    <property type="component" value="Unassembled WGS sequence"/>
</dbReference>
<comment type="caution">
    <text evidence="2">The sequence shown here is derived from an EMBL/GenBank/DDBJ whole genome shotgun (WGS) entry which is preliminary data.</text>
</comment>
<dbReference type="SUPFAM" id="SSF51161">
    <property type="entry name" value="Trimeric LpxA-like enzymes"/>
    <property type="match status" value="1"/>
</dbReference>
<sequence length="473" mass="48801">MHRISRRARDDRGSALVAVIGLMAIGAVITLTLTAATLNSLKVTTSTRASVQARAAAEAGIDVAVAQLRTTDACSTDASGHLAFTPVSGVNIQSITISHDGTAGCPVETSTSVQIASTGAATAKGVAGASSGDRFTIVETYDYDLIITQVPLDGVAVYAYTVDGTLKKFQLDSDANSVATSVMIKTGDVECTNGASIGGDLVLGNGSAKLDMCDVAGSVHVSKDVTVNKTEVGGDVWAGGLATVTNSTVGGVVQSGALSPNVPNWVDVGYDPAHWAAQGYNVVNWTLDCQVAMSAASRAALESYTVPTVVNYLNKCPSTAVTTNNNQSPVPVKLKTDVVFFAKQFSFDKLAFQSATAGTAHTLSFIVPDQTANAARTCAPPAGLTGNISLTNETDFSPDIAAMVYTPCKIISDRNGFRGQLYGGEVEFDQQAQLTFVPVGIPGFDMSAGVTVPKVTGAELGDRLTRLEEPGVG</sequence>
<keyword evidence="1" id="KW-1133">Transmembrane helix</keyword>
<protein>
    <submittedName>
        <fullName evidence="2">Uncharacterized protein</fullName>
    </submittedName>
</protein>
<gene>
    <name evidence="2" type="ORF">EEJ31_10645</name>
</gene>
<evidence type="ECO:0000313" key="3">
    <source>
        <dbReference type="Proteomes" id="UP000279859"/>
    </source>
</evidence>
<dbReference type="EMBL" id="RDSR01000018">
    <property type="protein sequence ID" value="RNE59218.1"/>
    <property type="molecule type" value="Genomic_DNA"/>
</dbReference>
<keyword evidence="1" id="KW-0472">Membrane</keyword>
<keyword evidence="1" id="KW-0812">Transmembrane</keyword>
<keyword evidence="3" id="KW-1185">Reference proteome</keyword>
<evidence type="ECO:0000313" key="2">
    <source>
        <dbReference type="EMBL" id="RNE59218.1"/>
    </source>
</evidence>
<organism evidence="2 3">
    <name type="scientific">Cryobacterium tepidiphilum</name>
    <dbReference type="NCBI Taxonomy" id="2486026"/>
    <lineage>
        <taxon>Bacteria</taxon>
        <taxon>Bacillati</taxon>
        <taxon>Actinomycetota</taxon>
        <taxon>Actinomycetes</taxon>
        <taxon>Micrococcales</taxon>
        <taxon>Microbacteriaceae</taxon>
        <taxon>Cryobacterium</taxon>
    </lineage>
</organism>
<evidence type="ECO:0000256" key="1">
    <source>
        <dbReference type="SAM" id="Phobius"/>
    </source>
</evidence>
<dbReference type="AlphaFoldDB" id="A0A3M8L3C7"/>
<reference evidence="2 3" key="1">
    <citation type="submission" date="2018-11" db="EMBL/GenBank/DDBJ databases">
        <title>Cryobacterium sp. nov., isolated from rhizosphere soil of lettuce.</title>
        <authorList>
            <person name="Wang Y."/>
        </authorList>
    </citation>
    <scope>NUCLEOTIDE SEQUENCE [LARGE SCALE GENOMIC DNA]</scope>
    <source>
        <strain evidence="2 3">NEAU-85</strain>
    </source>
</reference>